<dbReference type="GO" id="GO:0015031">
    <property type="term" value="P:protein transport"/>
    <property type="evidence" value="ECO:0007669"/>
    <property type="project" value="UniProtKB-KW"/>
</dbReference>
<evidence type="ECO:0000256" key="5">
    <source>
        <dbReference type="ARBA" id="ARBA00022989"/>
    </source>
</evidence>
<comment type="similarity">
    <text evidence="2 7">Belongs to the ExbD/TolR family.</text>
</comment>
<dbReference type="AlphaFoldDB" id="H6SK71"/>
<keyword evidence="4 7" id="KW-0812">Transmembrane</keyword>
<dbReference type="STRING" id="1150469.RSPPHO_01760"/>
<evidence type="ECO:0000256" key="8">
    <source>
        <dbReference type="SAM" id="MobiDB-lite"/>
    </source>
</evidence>
<dbReference type="OrthoDB" id="9798629at2"/>
<dbReference type="EMBL" id="HE663493">
    <property type="protein sequence ID" value="CCG08386.1"/>
    <property type="molecule type" value="Genomic_DNA"/>
</dbReference>
<organism evidence="10 11">
    <name type="scientific">Pararhodospirillum photometricum DSM 122</name>
    <dbReference type="NCBI Taxonomy" id="1150469"/>
    <lineage>
        <taxon>Bacteria</taxon>
        <taxon>Pseudomonadati</taxon>
        <taxon>Pseudomonadota</taxon>
        <taxon>Alphaproteobacteria</taxon>
        <taxon>Rhodospirillales</taxon>
        <taxon>Rhodospirillaceae</taxon>
        <taxon>Pararhodospirillum</taxon>
    </lineage>
</organism>
<evidence type="ECO:0000256" key="6">
    <source>
        <dbReference type="ARBA" id="ARBA00023136"/>
    </source>
</evidence>
<keyword evidence="5 9" id="KW-1133">Transmembrane helix</keyword>
<evidence type="ECO:0000256" key="2">
    <source>
        <dbReference type="ARBA" id="ARBA00005811"/>
    </source>
</evidence>
<evidence type="ECO:0000256" key="3">
    <source>
        <dbReference type="ARBA" id="ARBA00022475"/>
    </source>
</evidence>
<dbReference type="HOGENOM" id="CLU_085305_1_1_5"/>
<keyword evidence="7" id="KW-0653">Protein transport</keyword>
<feature type="region of interest" description="Disordered" evidence="8">
    <location>
        <begin position="133"/>
        <end position="176"/>
    </location>
</feature>
<name>H6SK71_PARPM</name>
<evidence type="ECO:0000256" key="4">
    <source>
        <dbReference type="ARBA" id="ARBA00022692"/>
    </source>
</evidence>
<keyword evidence="6 9" id="KW-0472">Membrane</keyword>
<evidence type="ECO:0000256" key="1">
    <source>
        <dbReference type="ARBA" id="ARBA00004162"/>
    </source>
</evidence>
<evidence type="ECO:0000313" key="11">
    <source>
        <dbReference type="Proteomes" id="UP000033220"/>
    </source>
</evidence>
<feature type="transmembrane region" description="Helical" evidence="9">
    <location>
        <begin position="20"/>
        <end position="41"/>
    </location>
</feature>
<dbReference type="eggNOG" id="COG0848">
    <property type="taxonomic scope" value="Bacteria"/>
</dbReference>
<evidence type="ECO:0000256" key="7">
    <source>
        <dbReference type="RuleBase" id="RU003879"/>
    </source>
</evidence>
<dbReference type="GO" id="GO:0005886">
    <property type="term" value="C:plasma membrane"/>
    <property type="evidence" value="ECO:0007669"/>
    <property type="project" value="UniProtKB-SubCell"/>
</dbReference>
<dbReference type="KEGG" id="rpm:RSPPHO_01760"/>
<dbReference type="Proteomes" id="UP000033220">
    <property type="component" value="Chromosome DSM 122"/>
</dbReference>
<evidence type="ECO:0000313" key="10">
    <source>
        <dbReference type="EMBL" id="CCG08386.1"/>
    </source>
</evidence>
<dbReference type="InterPro" id="IPR003400">
    <property type="entry name" value="ExbD"/>
</dbReference>
<sequence>MTPDLFEGDPDPRPLGEMNTTPLIDVLLVLLIMIIVTLPVLPHLTPLGLRAAPGASASDAVRVWVDETGTVFWQGEALPDRASLDAHLAALVAQPHPPPLHFDADGRGAFAPVMAVLAAVQRHGVPSFAVTGTERFLDRGGRRPAPPQEPGAITPGRSPAALRSSSGPRADRDGVP</sequence>
<comment type="subcellular location">
    <subcellularLocation>
        <location evidence="1">Cell membrane</location>
        <topology evidence="1">Single-pass membrane protein</topology>
    </subcellularLocation>
    <subcellularLocation>
        <location evidence="7">Cell membrane</location>
        <topology evidence="7">Single-pass type II membrane protein</topology>
    </subcellularLocation>
</comment>
<evidence type="ECO:0000256" key="9">
    <source>
        <dbReference type="SAM" id="Phobius"/>
    </source>
</evidence>
<keyword evidence="7" id="KW-0813">Transport</keyword>
<dbReference type="GO" id="GO:0022857">
    <property type="term" value="F:transmembrane transporter activity"/>
    <property type="evidence" value="ECO:0007669"/>
    <property type="project" value="InterPro"/>
</dbReference>
<dbReference type="Gene3D" id="3.30.420.270">
    <property type="match status" value="1"/>
</dbReference>
<accession>H6SK71</accession>
<dbReference type="Pfam" id="PF02472">
    <property type="entry name" value="ExbD"/>
    <property type="match status" value="1"/>
</dbReference>
<proteinExistence type="inferred from homology"/>
<dbReference type="RefSeq" id="WP_014415022.1">
    <property type="nucleotide sequence ID" value="NC_017059.1"/>
</dbReference>
<protein>
    <submittedName>
        <fullName evidence="10">Biopolymer transport exbD1 protein, putative</fullName>
    </submittedName>
</protein>
<keyword evidence="11" id="KW-1185">Reference proteome</keyword>
<reference evidence="10 11" key="1">
    <citation type="submission" date="2012-02" db="EMBL/GenBank/DDBJ databases">
        <title>Shotgun genome sequence of Phaeospirillum photometricum DSM 122.</title>
        <authorList>
            <person name="Duquesne K."/>
            <person name="Sturgis J."/>
        </authorList>
    </citation>
    <scope>NUCLEOTIDE SEQUENCE [LARGE SCALE GENOMIC DNA]</scope>
    <source>
        <strain evidence="11">DSM122</strain>
    </source>
</reference>
<gene>
    <name evidence="10" type="primary">exbD1</name>
    <name evidence="10" type="ORF">RSPPHO_01760</name>
</gene>
<keyword evidence="3" id="KW-1003">Cell membrane</keyword>